<dbReference type="InterPro" id="IPR023696">
    <property type="entry name" value="Ureohydrolase_dom_sf"/>
</dbReference>
<dbReference type="GO" id="GO:0005634">
    <property type="term" value="C:nucleus"/>
    <property type="evidence" value="ECO:0007669"/>
    <property type="project" value="TreeGrafter"/>
</dbReference>
<dbReference type="Proteomes" id="UP000799766">
    <property type="component" value="Unassembled WGS sequence"/>
</dbReference>
<dbReference type="GO" id="GO:0004407">
    <property type="term" value="F:histone deacetylase activity"/>
    <property type="evidence" value="ECO:0007669"/>
    <property type="project" value="TreeGrafter"/>
</dbReference>
<dbReference type="AlphaFoldDB" id="A0A6A6NU74"/>
<proteinExistence type="predicted"/>
<dbReference type="InterPro" id="IPR037138">
    <property type="entry name" value="His_deacetylse_dom_sf"/>
</dbReference>
<dbReference type="InterPro" id="IPR000286">
    <property type="entry name" value="HDACs"/>
</dbReference>
<dbReference type="GO" id="GO:0010468">
    <property type="term" value="P:regulation of gene expression"/>
    <property type="evidence" value="ECO:0007669"/>
    <property type="project" value="UniProtKB-ARBA"/>
</dbReference>
<evidence type="ECO:0000313" key="4">
    <source>
        <dbReference type="Proteomes" id="UP000799766"/>
    </source>
</evidence>
<feature type="domain" description="Histone deacetylase" evidence="2">
    <location>
        <begin position="179"/>
        <end position="557"/>
    </location>
</feature>
<gene>
    <name evidence="3" type="ORF">BDY21DRAFT_324905</name>
</gene>
<dbReference type="PRINTS" id="PR01270">
    <property type="entry name" value="HDASUPER"/>
</dbReference>
<dbReference type="InterPro" id="IPR053244">
    <property type="entry name" value="HDAC_HD_type_1"/>
</dbReference>
<evidence type="ECO:0000313" key="3">
    <source>
        <dbReference type="EMBL" id="KAF2455047.1"/>
    </source>
</evidence>
<feature type="region of interest" description="Disordered" evidence="1">
    <location>
        <begin position="561"/>
        <end position="582"/>
    </location>
</feature>
<feature type="compositionally biased region" description="Low complexity" evidence="1">
    <location>
        <begin position="219"/>
        <end position="235"/>
    </location>
</feature>
<accession>A0A6A6NU74</accession>
<feature type="compositionally biased region" description="Low complexity" evidence="1">
    <location>
        <begin position="1"/>
        <end position="14"/>
    </location>
</feature>
<evidence type="ECO:0000259" key="2">
    <source>
        <dbReference type="Pfam" id="PF00850"/>
    </source>
</evidence>
<sequence>MPLSRRSSSTFLGSSPGGGGRMGMPLAEEKEEEGPKVKTAGEIAADWFEREMTGLQNGDANTNASAAPHSGIAAAADGSRTLGKAIVILHDQCYGHRFSRPRTAKWVLSSIVERPERIQAAVLGLAAAYVRLGGRHAEGRCPPTPLPPAASSNGASLNNSMAPAPFRIKKSSRELSLLDAAVTNVHGKKWMEELGLMCAAAGERLAAAGNEVSRVAVPTSNSNTASGAPTTTGTGKNSAKDKDKGTDEDERPEIHKGDLYLCPESLSAFQGALGGVCDGIDAVFRNAQANKNNSSIAAPTRAFVCIRPPGHHCSADYPSGFCWLNNVHVGIEYATRAYGLTHAAILDFDLHHGDGSQAIAWAHNARPAPPKPKQRQQWGQQQQPQQQQHNIKTHIGYFSLHDINSYPCEDGDEDKIKNASLCIEGAHGQSVWNVHLQPWKDRAEFWALYEARYKVLVDKARVFLAAHTARLRAAGAATPPKAAIFVSAGFDASEWEGQGMRRHKVNVPTEFYARFTRDVVALAEEEGTGVEGRVVSVLEGGYSDRALMTGIMSHVSALCAPPEEEDEGGRKGENAPGANAVEGVGFHGVKIKQEEDEDDELNEAMKGLLRGPVTDGNNVVANGTPTTEDITPYSPTWWSLPTLTHLDNTINPPPPPAPSKKPKAAAPPTYCSPTQSFTAKVVDPAKIRRSVSGPLRGGAPLSASPSRAP</sequence>
<feature type="region of interest" description="Disordered" evidence="1">
    <location>
        <begin position="217"/>
        <end position="254"/>
    </location>
</feature>
<name>A0A6A6NU74_9PEZI</name>
<keyword evidence="4" id="KW-1185">Reference proteome</keyword>
<protein>
    <submittedName>
        <fullName evidence="3">Histone deacetylase domain-containing protein</fullName>
    </submittedName>
</protein>
<dbReference type="Pfam" id="PF00850">
    <property type="entry name" value="Hist_deacetyl"/>
    <property type="match status" value="1"/>
</dbReference>
<dbReference type="EMBL" id="MU001688">
    <property type="protein sequence ID" value="KAF2455047.1"/>
    <property type="molecule type" value="Genomic_DNA"/>
</dbReference>
<dbReference type="PANTHER" id="PTHR47558">
    <property type="entry name" value="HISTONE DEACETYLASE HOS3"/>
    <property type="match status" value="1"/>
</dbReference>
<feature type="compositionally biased region" description="Low complexity" evidence="1">
    <location>
        <begin position="375"/>
        <end position="388"/>
    </location>
</feature>
<dbReference type="OrthoDB" id="5232919at2759"/>
<dbReference type="InterPro" id="IPR023801">
    <property type="entry name" value="His_deacetylse_dom"/>
</dbReference>
<organism evidence="3 4">
    <name type="scientific">Lineolata rhizophorae</name>
    <dbReference type="NCBI Taxonomy" id="578093"/>
    <lineage>
        <taxon>Eukaryota</taxon>
        <taxon>Fungi</taxon>
        <taxon>Dikarya</taxon>
        <taxon>Ascomycota</taxon>
        <taxon>Pezizomycotina</taxon>
        <taxon>Dothideomycetes</taxon>
        <taxon>Dothideomycetes incertae sedis</taxon>
        <taxon>Lineolatales</taxon>
        <taxon>Lineolataceae</taxon>
        <taxon>Lineolata</taxon>
    </lineage>
</organism>
<dbReference type="Gene3D" id="3.40.800.20">
    <property type="entry name" value="Histone deacetylase domain"/>
    <property type="match status" value="1"/>
</dbReference>
<feature type="region of interest" description="Disordered" evidence="1">
    <location>
        <begin position="1"/>
        <end position="38"/>
    </location>
</feature>
<feature type="region of interest" description="Disordered" evidence="1">
    <location>
        <begin position="365"/>
        <end position="389"/>
    </location>
</feature>
<feature type="region of interest" description="Disordered" evidence="1">
    <location>
        <begin position="644"/>
        <end position="709"/>
    </location>
</feature>
<reference evidence="3" key="1">
    <citation type="journal article" date="2020" name="Stud. Mycol.">
        <title>101 Dothideomycetes genomes: a test case for predicting lifestyles and emergence of pathogens.</title>
        <authorList>
            <person name="Haridas S."/>
            <person name="Albert R."/>
            <person name="Binder M."/>
            <person name="Bloem J."/>
            <person name="Labutti K."/>
            <person name="Salamov A."/>
            <person name="Andreopoulos B."/>
            <person name="Baker S."/>
            <person name="Barry K."/>
            <person name="Bills G."/>
            <person name="Bluhm B."/>
            <person name="Cannon C."/>
            <person name="Castanera R."/>
            <person name="Culley D."/>
            <person name="Daum C."/>
            <person name="Ezra D."/>
            <person name="Gonzalez J."/>
            <person name="Henrissat B."/>
            <person name="Kuo A."/>
            <person name="Liang C."/>
            <person name="Lipzen A."/>
            <person name="Lutzoni F."/>
            <person name="Magnuson J."/>
            <person name="Mondo S."/>
            <person name="Nolan M."/>
            <person name="Ohm R."/>
            <person name="Pangilinan J."/>
            <person name="Park H.-J."/>
            <person name="Ramirez L."/>
            <person name="Alfaro M."/>
            <person name="Sun H."/>
            <person name="Tritt A."/>
            <person name="Yoshinaga Y."/>
            <person name="Zwiers L.-H."/>
            <person name="Turgeon B."/>
            <person name="Goodwin S."/>
            <person name="Spatafora J."/>
            <person name="Crous P."/>
            <person name="Grigoriev I."/>
        </authorList>
    </citation>
    <scope>NUCLEOTIDE SEQUENCE</scope>
    <source>
        <strain evidence="3">ATCC 16933</strain>
    </source>
</reference>
<dbReference type="PANTHER" id="PTHR47558:SF1">
    <property type="entry name" value="HISTONE DEACETYLASE HOS3"/>
    <property type="match status" value="1"/>
</dbReference>
<feature type="non-terminal residue" evidence="3">
    <location>
        <position position="709"/>
    </location>
</feature>
<dbReference type="SUPFAM" id="SSF52768">
    <property type="entry name" value="Arginase/deacetylase"/>
    <property type="match status" value="1"/>
</dbReference>
<evidence type="ECO:0000256" key="1">
    <source>
        <dbReference type="SAM" id="MobiDB-lite"/>
    </source>
</evidence>